<dbReference type="CDD" id="cd00995">
    <property type="entry name" value="PBP2_NikA_DppA_OppA_like"/>
    <property type="match status" value="1"/>
</dbReference>
<feature type="signal peptide" evidence="4">
    <location>
        <begin position="1"/>
        <end position="31"/>
    </location>
</feature>
<evidence type="ECO:0000256" key="1">
    <source>
        <dbReference type="ARBA" id="ARBA00005695"/>
    </source>
</evidence>
<protein>
    <submittedName>
        <fullName evidence="6">ABC transporter substrate-binding protein</fullName>
    </submittedName>
</protein>
<dbReference type="PANTHER" id="PTHR30290">
    <property type="entry name" value="PERIPLASMIC BINDING COMPONENT OF ABC TRANSPORTER"/>
    <property type="match status" value="1"/>
</dbReference>
<accession>A0ABV6C8I7</accession>
<comment type="caution">
    <text evidence="6">The sequence shown here is derived from an EMBL/GenBank/DDBJ whole genome shotgun (WGS) entry which is preliminary data.</text>
</comment>
<evidence type="ECO:0000256" key="4">
    <source>
        <dbReference type="SAM" id="SignalP"/>
    </source>
</evidence>
<name>A0ABV6C8I7_9GAMM</name>
<dbReference type="InterPro" id="IPR039424">
    <property type="entry name" value="SBP_5"/>
</dbReference>
<evidence type="ECO:0000259" key="5">
    <source>
        <dbReference type="Pfam" id="PF00496"/>
    </source>
</evidence>
<proteinExistence type="inferred from homology"/>
<comment type="similarity">
    <text evidence="1">Belongs to the bacterial solute-binding protein 5 family.</text>
</comment>
<keyword evidence="2 4" id="KW-0732">Signal</keyword>
<organism evidence="6 7">
    <name type="scientific">Thorsellia kenyensis</name>
    <dbReference type="NCBI Taxonomy" id="1549888"/>
    <lineage>
        <taxon>Bacteria</taxon>
        <taxon>Pseudomonadati</taxon>
        <taxon>Pseudomonadota</taxon>
        <taxon>Gammaproteobacteria</taxon>
        <taxon>Enterobacterales</taxon>
        <taxon>Thorselliaceae</taxon>
        <taxon>Thorsellia</taxon>
    </lineage>
</organism>
<dbReference type="Pfam" id="PF00496">
    <property type="entry name" value="SBP_bac_5"/>
    <property type="match status" value="1"/>
</dbReference>
<dbReference type="InterPro" id="IPR023765">
    <property type="entry name" value="SBP_5_CS"/>
</dbReference>
<dbReference type="Gene3D" id="3.10.105.10">
    <property type="entry name" value="Dipeptide-binding Protein, Domain 3"/>
    <property type="match status" value="1"/>
</dbReference>
<dbReference type="PROSITE" id="PS51257">
    <property type="entry name" value="PROKAR_LIPOPROTEIN"/>
    <property type="match status" value="1"/>
</dbReference>
<evidence type="ECO:0000256" key="2">
    <source>
        <dbReference type="ARBA" id="ARBA00022729"/>
    </source>
</evidence>
<dbReference type="PIRSF" id="PIRSF002741">
    <property type="entry name" value="MppA"/>
    <property type="match status" value="1"/>
</dbReference>
<feature type="domain" description="Solute-binding protein family 5" evidence="5">
    <location>
        <begin position="107"/>
        <end position="463"/>
    </location>
</feature>
<dbReference type="RefSeq" id="WP_385876346.1">
    <property type="nucleotide sequence ID" value="NZ_JBHLXE010000038.1"/>
</dbReference>
<reference evidence="6 7" key="1">
    <citation type="submission" date="2024-09" db="EMBL/GenBank/DDBJ databases">
        <authorList>
            <person name="Sun Q."/>
            <person name="Mori K."/>
        </authorList>
    </citation>
    <scope>NUCLEOTIDE SEQUENCE [LARGE SCALE GENOMIC DNA]</scope>
    <source>
        <strain evidence="6 7">CCM 8545</strain>
    </source>
</reference>
<dbReference type="InterPro" id="IPR030678">
    <property type="entry name" value="Peptide/Ni-bd"/>
</dbReference>
<evidence type="ECO:0000256" key="3">
    <source>
        <dbReference type="SAM" id="MobiDB-lite"/>
    </source>
</evidence>
<dbReference type="InterPro" id="IPR000914">
    <property type="entry name" value="SBP_5_dom"/>
</dbReference>
<feature type="region of interest" description="Disordered" evidence="3">
    <location>
        <begin position="31"/>
        <end position="55"/>
    </location>
</feature>
<dbReference type="Proteomes" id="UP001589758">
    <property type="component" value="Unassembled WGS sequence"/>
</dbReference>
<sequence length="551" mass="62300">MKQQFKSKWSNLSLWLLVPFFMVGCDGQSSAAQNENSKPAAPTEEQAAKNVAGDANPTPGGNLIIAVQDDPRVMNALYANDRVTLTINQSLNSPLFYIEPDGSKTYVLAESIEHSDDNLTYTVRLKEGLKWHDGKPIVADDLVFTMNAILDEKQKSSKRFYFVFNDKPLTVKKIDNLTVQYTLPETSAAFEAMLSLAFPIPSHVYQNEVDIQLSEHNQKPIGSGPFKFDSYKPGEYVKLVRFDDYLLGPAYLDSVIYRIAKDPNNANIALQNGELNMRKIDAVEYSKLNELNQFNMVIYPEGRLNYMVFNLNTPDLQNKAIRQAIAYAINKEDMLTVAYDSLDFALPGTSIFTPDTLYKSIPTDQYDFNIDKAKELVQNSGINAPSFKMAYVNTIPYQESQAIYLQQQLKNIGIDIKLQPLDLAAYGQMSLDPNNTAYDISFGGYIMGQEPDAYKTLYLSDAPYNYSHYKSKELDELWKAGASTLEPAKRQEIYQKIQAHIMEEMTVYPITYDKAIIAVDKKFGGLEEAMPKPVFLFRDLSKIYLIKDSKS</sequence>
<keyword evidence="7" id="KW-1185">Reference proteome</keyword>
<dbReference type="Gene3D" id="3.90.76.10">
    <property type="entry name" value="Dipeptide-binding Protein, Domain 1"/>
    <property type="match status" value="1"/>
</dbReference>
<dbReference type="SUPFAM" id="SSF53850">
    <property type="entry name" value="Periplasmic binding protein-like II"/>
    <property type="match status" value="1"/>
</dbReference>
<dbReference type="PROSITE" id="PS01040">
    <property type="entry name" value="SBP_BACTERIAL_5"/>
    <property type="match status" value="1"/>
</dbReference>
<dbReference type="Gene3D" id="3.40.190.10">
    <property type="entry name" value="Periplasmic binding protein-like II"/>
    <property type="match status" value="1"/>
</dbReference>
<evidence type="ECO:0000313" key="7">
    <source>
        <dbReference type="Proteomes" id="UP001589758"/>
    </source>
</evidence>
<gene>
    <name evidence="6" type="ORF">ACFFIT_03905</name>
</gene>
<evidence type="ECO:0000313" key="6">
    <source>
        <dbReference type="EMBL" id="MFC0179250.1"/>
    </source>
</evidence>
<dbReference type="EMBL" id="JBHLXE010000038">
    <property type="protein sequence ID" value="MFC0179250.1"/>
    <property type="molecule type" value="Genomic_DNA"/>
</dbReference>
<dbReference type="PANTHER" id="PTHR30290:SF59">
    <property type="entry name" value="OLIGOPEPTIDE ABC TRANSPORTER,SUBSTRATE-BINDING PROTEIN"/>
    <property type="match status" value="1"/>
</dbReference>
<feature type="chain" id="PRO_5045140374" evidence="4">
    <location>
        <begin position="32"/>
        <end position="551"/>
    </location>
</feature>